<evidence type="ECO:0000313" key="1">
    <source>
        <dbReference type="EMBL" id="AJD93092.1"/>
    </source>
</evidence>
<gene>
    <name evidence="1" type="ORF">JMA_37740</name>
</gene>
<reference evidence="1 2" key="1">
    <citation type="submission" date="2014-08" db="EMBL/GenBank/DDBJ databases">
        <title>Complete genome of a marine bacteria Jeotgalibacillus malaysiensis.</title>
        <authorList>
            <person name="Yaakop A.S."/>
            <person name="Chan K.-G."/>
            <person name="Goh K.M."/>
        </authorList>
    </citation>
    <scope>NUCLEOTIDE SEQUENCE [LARGE SCALE GENOMIC DNA]</scope>
    <source>
        <strain evidence="1 2">D5</strain>
        <plasmid evidence="2">Plasmid</plasmid>
    </source>
</reference>
<accession>A0A0B5AWJ8</accession>
<dbReference type="AlphaFoldDB" id="A0A0B5AWJ8"/>
<evidence type="ECO:0000313" key="2">
    <source>
        <dbReference type="Proteomes" id="UP000031449"/>
    </source>
</evidence>
<keyword evidence="1" id="KW-0614">Plasmid</keyword>
<sequence length="77" mass="8571">MMKAFKVRYSGAGFSGGQEIVLVENEEYIEKALEEKSTRDFEVGCSYSKIQSSTEIPLSKVKLADLSVTEFLQLTKG</sequence>
<dbReference type="Proteomes" id="UP000031449">
    <property type="component" value="Plasmid unnamed"/>
</dbReference>
<geneLocation type="plasmid" evidence="2"/>
<name>A0A0B5AWJ8_9BACL</name>
<dbReference type="OrthoDB" id="9956892at2"/>
<dbReference type="KEGG" id="jeo:JMA_37740"/>
<dbReference type="BioCyc" id="JESP1508404:G14D9-13058-MONOMER"/>
<keyword evidence="2" id="KW-1185">Reference proteome</keyword>
<proteinExistence type="predicted"/>
<dbReference type="HOGENOM" id="CLU_198075_0_0_9"/>
<protein>
    <submittedName>
        <fullName evidence="1">Uncharacterized protein</fullName>
    </submittedName>
</protein>
<organism evidence="1 2">
    <name type="scientific">Jeotgalibacillus malaysiensis</name>
    <dbReference type="NCBI Taxonomy" id="1508404"/>
    <lineage>
        <taxon>Bacteria</taxon>
        <taxon>Bacillati</taxon>
        <taxon>Bacillota</taxon>
        <taxon>Bacilli</taxon>
        <taxon>Bacillales</taxon>
        <taxon>Caryophanaceae</taxon>
        <taxon>Jeotgalibacillus</taxon>
    </lineage>
</organism>
<dbReference type="EMBL" id="CP009417">
    <property type="protein sequence ID" value="AJD93092.1"/>
    <property type="molecule type" value="Genomic_DNA"/>
</dbReference>